<sequence length="47" mass="5661">MRMISAHLVVATDPCRKRKGKQTPWPFPYRKDVNPTLKWCEERDENM</sequence>
<dbReference type="Proteomes" id="UP000006729">
    <property type="component" value="Chromosome 4"/>
</dbReference>
<reference evidence="1 2" key="1">
    <citation type="journal article" date="2006" name="Science">
        <title>The genome of black cottonwood, Populus trichocarpa (Torr. &amp; Gray).</title>
        <authorList>
            <person name="Tuskan G.A."/>
            <person name="Difazio S."/>
            <person name="Jansson S."/>
            <person name="Bohlmann J."/>
            <person name="Grigoriev I."/>
            <person name="Hellsten U."/>
            <person name="Putnam N."/>
            <person name="Ralph S."/>
            <person name="Rombauts S."/>
            <person name="Salamov A."/>
            <person name="Schein J."/>
            <person name="Sterck L."/>
            <person name="Aerts A."/>
            <person name="Bhalerao R.R."/>
            <person name="Bhalerao R.P."/>
            <person name="Blaudez D."/>
            <person name="Boerjan W."/>
            <person name="Brun A."/>
            <person name="Brunner A."/>
            <person name="Busov V."/>
            <person name="Campbell M."/>
            <person name="Carlson J."/>
            <person name="Chalot M."/>
            <person name="Chapman J."/>
            <person name="Chen G.L."/>
            <person name="Cooper D."/>
            <person name="Coutinho P.M."/>
            <person name="Couturier J."/>
            <person name="Covert S."/>
            <person name="Cronk Q."/>
            <person name="Cunningham R."/>
            <person name="Davis J."/>
            <person name="Degroeve S."/>
            <person name="Dejardin A."/>
            <person name="Depamphilis C."/>
            <person name="Detter J."/>
            <person name="Dirks B."/>
            <person name="Dubchak I."/>
            <person name="Duplessis S."/>
            <person name="Ehlting J."/>
            <person name="Ellis B."/>
            <person name="Gendler K."/>
            <person name="Goodstein D."/>
            <person name="Gribskov M."/>
            <person name="Grimwood J."/>
            <person name="Groover A."/>
            <person name="Gunter L."/>
            <person name="Hamberger B."/>
            <person name="Heinze B."/>
            <person name="Helariutta Y."/>
            <person name="Henrissat B."/>
            <person name="Holligan D."/>
            <person name="Holt R."/>
            <person name="Huang W."/>
            <person name="Islam-Faridi N."/>
            <person name="Jones S."/>
            <person name="Jones-Rhoades M."/>
            <person name="Jorgensen R."/>
            <person name="Joshi C."/>
            <person name="Kangasjarvi J."/>
            <person name="Karlsson J."/>
            <person name="Kelleher C."/>
            <person name="Kirkpatrick R."/>
            <person name="Kirst M."/>
            <person name="Kohler A."/>
            <person name="Kalluri U."/>
            <person name="Larimer F."/>
            <person name="Leebens-Mack J."/>
            <person name="Leple J.C."/>
            <person name="Locascio P."/>
            <person name="Lou Y."/>
            <person name="Lucas S."/>
            <person name="Martin F."/>
            <person name="Montanini B."/>
            <person name="Napoli C."/>
            <person name="Nelson D.R."/>
            <person name="Nelson C."/>
            <person name="Nieminen K."/>
            <person name="Nilsson O."/>
            <person name="Pereda V."/>
            <person name="Peter G."/>
            <person name="Philippe R."/>
            <person name="Pilate G."/>
            <person name="Poliakov A."/>
            <person name="Razumovskaya J."/>
            <person name="Richardson P."/>
            <person name="Rinaldi C."/>
            <person name="Ritland K."/>
            <person name="Rouze P."/>
            <person name="Ryaboy D."/>
            <person name="Schmutz J."/>
            <person name="Schrader J."/>
            <person name="Segerman B."/>
            <person name="Shin H."/>
            <person name="Siddiqui A."/>
            <person name="Sterky F."/>
            <person name="Terry A."/>
            <person name="Tsai C.J."/>
            <person name="Uberbacher E."/>
            <person name="Unneberg P."/>
            <person name="Vahala J."/>
            <person name="Wall K."/>
            <person name="Wessler S."/>
            <person name="Yang G."/>
            <person name="Yin T."/>
            <person name="Douglas C."/>
            <person name="Marra M."/>
            <person name="Sandberg G."/>
            <person name="Van de Peer Y."/>
            <person name="Rokhsar D."/>
        </authorList>
    </citation>
    <scope>NUCLEOTIDE SEQUENCE [LARGE SCALE GENOMIC DNA]</scope>
    <source>
        <strain evidence="2">cv. Nisqually</strain>
    </source>
</reference>
<protein>
    <submittedName>
        <fullName evidence="1">Uncharacterized protein</fullName>
    </submittedName>
</protein>
<organism evidence="1 2">
    <name type="scientific">Populus trichocarpa</name>
    <name type="common">Western balsam poplar</name>
    <name type="synonym">Populus balsamifera subsp. trichocarpa</name>
    <dbReference type="NCBI Taxonomy" id="3694"/>
    <lineage>
        <taxon>Eukaryota</taxon>
        <taxon>Viridiplantae</taxon>
        <taxon>Streptophyta</taxon>
        <taxon>Embryophyta</taxon>
        <taxon>Tracheophyta</taxon>
        <taxon>Spermatophyta</taxon>
        <taxon>Magnoliopsida</taxon>
        <taxon>eudicotyledons</taxon>
        <taxon>Gunneridae</taxon>
        <taxon>Pentapetalae</taxon>
        <taxon>rosids</taxon>
        <taxon>fabids</taxon>
        <taxon>Malpighiales</taxon>
        <taxon>Salicaceae</taxon>
        <taxon>Saliceae</taxon>
        <taxon>Populus</taxon>
    </lineage>
</organism>
<dbReference type="EMBL" id="CM009293">
    <property type="protein sequence ID" value="KAI9396697.1"/>
    <property type="molecule type" value="Genomic_DNA"/>
</dbReference>
<name>A0ACC0T583_POPTR</name>
<keyword evidence="2" id="KW-1185">Reference proteome</keyword>
<evidence type="ECO:0000313" key="1">
    <source>
        <dbReference type="EMBL" id="KAI9396697.1"/>
    </source>
</evidence>
<evidence type="ECO:0000313" key="2">
    <source>
        <dbReference type="Proteomes" id="UP000006729"/>
    </source>
</evidence>
<accession>A0ACC0T583</accession>
<gene>
    <name evidence="1" type="ORF">POPTR_004G174301v4</name>
</gene>
<comment type="caution">
    <text evidence="1">The sequence shown here is derived from an EMBL/GenBank/DDBJ whole genome shotgun (WGS) entry which is preliminary data.</text>
</comment>
<proteinExistence type="predicted"/>